<dbReference type="Proteomes" id="UP000215413">
    <property type="component" value="Unassembled WGS sequence"/>
</dbReference>
<dbReference type="InterPro" id="IPR003029">
    <property type="entry name" value="S1_domain"/>
</dbReference>
<dbReference type="PROSITE" id="PS50126">
    <property type="entry name" value="S1"/>
    <property type="match status" value="1"/>
</dbReference>
<dbReference type="SMART" id="SM00316">
    <property type="entry name" value="S1"/>
    <property type="match status" value="2"/>
</dbReference>
<dbReference type="InterPro" id="IPR014464">
    <property type="entry name" value="CvfB_fam"/>
</dbReference>
<dbReference type="Pfam" id="PF17783">
    <property type="entry name" value="WHD_CvfB"/>
    <property type="match status" value="1"/>
</dbReference>
<reference evidence="4" key="1">
    <citation type="journal article" date="2017" name="J. Clin. Microbiol.">
        <title>Finegoldia magna Isolated from Orthopedic Joint Implant-Associated Infections.</title>
        <authorList>
            <person name="Soderquist B."/>
            <person name="Bjorklund S."/>
            <person name="Hellmark B."/>
            <person name="Jensen A."/>
            <person name="Bruggemann H."/>
        </authorList>
    </citation>
    <scope>NUCLEOTIDE SEQUENCE</scope>
    <source>
        <strain evidence="4">CCUG 54800</strain>
    </source>
</reference>
<dbReference type="Pfam" id="PF00575">
    <property type="entry name" value="S1"/>
    <property type="match status" value="1"/>
</dbReference>
<dbReference type="Pfam" id="PF13509">
    <property type="entry name" value="S1_2"/>
    <property type="match status" value="2"/>
</dbReference>
<name>A0A233V5N0_FINMA</name>
<dbReference type="InterPro" id="IPR039566">
    <property type="entry name" value="CvfB_S1_st"/>
</dbReference>
<evidence type="ECO:0000313" key="5">
    <source>
        <dbReference type="Proteomes" id="UP000215413"/>
    </source>
</evidence>
<reference evidence="3" key="3">
    <citation type="submission" date="2021-02" db="EMBL/GenBank/DDBJ databases">
        <title>Infant gut strain persistence is associated with maternal origin, phylogeny, and functional potential including surface adhesion and iron acquisition.</title>
        <authorList>
            <person name="Lou Y.C."/>
        </authorList>
    </citation>
    <scope>NUCLEOTIDE SEQUENCE</scope>
    <source>
        <strain evidence="3">L3_058_000G1_dasL3_058_000G1_concoct_72</strain>
    </source>
</reference>
<dbReference type="RefSeq" id="WP_094205811.1">
    <property type="nucleotide sequence ID" value="NZ_CAUPKI010000001.1"/>
</dbReference>
<dbReference type="PANTHER" id="PTHR37296:SF1">
    <property type="entry name" value="CONSERVED VIRULENCE FACTOR B"/>
    <property type="match status" value="1"/>
</dbReference>
<dbReference type="PIRSF" id="PIRSF012524">
    <property type="entry name" value="YitL_S1"/>
    <property type="match status" value="1"/>
</dbReference>
<gene>
    <name evidence="4" type="ORF">B9N49_05075</name>
    <name evidence="3" type="ORF">KIA07_08885</name>
</gene>
<sequence>MYKLGQRENLKIDKINTEVLLKKDNENNFVRMNVDELSGEKVGDVVDVFIYNDNKKLMATKKQPKIELGKIARLEVKDITRIGAFLDCGLDKDILLPFKEQTSKLVKGQKYLVYLYIDKSNRLALTMRIKNLLKNDSGYVKNDWVEGVIYNIVDGLGAFVAVDNKYEGLIPASELTGVVDLGEEVKCRVTDVKSDGKLDLSFFEPAYKHISSDADVIMEELKNSDGFINFNDKTDANRIKSVFNMSKSSFKRAVGRLLKENMIQFYKDGIKLTSKGRGNNGRQQR</sequence>
<dbReference type="InterPro" id="IPR040764">
    <property type="entry name" value="CvfB_WH"/>
</dbReference>
<comment type="similarity">
    <text evidence="1">Belongs to the CvfB family.</text>
</comment>
<evidence type="ECO:0000313" key="4">
    <source>
        <dbReference type="EMBL" id="OXZ27704.1"/>
    </source>
</evidence>
<dbReference type="EMBL" id="JAHAIK010000038">
    <property type="protein sequence ID" value="MBS5965757.1"/>
    <property type="molecule type" value="Genomic_DNA"/>
</dbReference>
<dbReference type="EMBL" id="NDYC01000019">
    <property type="protein sequence ID" value="OXZ27704.1"/>
    <property type="molecule type" value="Genomic_DNA"/>
</dbReference>
<dbReference type="InterPro" id="IPR036388">
    <property type="entry name" value="WH-like_DNA-bd_sf"/>
</dbReference>
<dbReference type="SUPFAM" id="SSF50249">
    <property type="entry name" value="Nucleic acid-binding proteins"/>
    <property type="match status" value="1"/>
</dbReference>
<dbReference type="AlphaFoldDB" id="A0A233V5N0"/>
<comment type="caution">
    <text evidence="4">The sequence shown here is derived from an EMBL/GenBank/DDBJ whole genome shotgun (WGS) entry which is preliminary data.</text>
</comment>
<dbReference type="Gene3D" id="1.10.10.10">
    <property type="entry name" value="Winged helix-like DNA-binding domain superfamily/Winged helix DNA-binding domain"/>
    <property type="match status" value="1"/>
</dbReference>
<organism evidence="4 5">
    <name type="scientific">Finegoldia magna</name>
    <name type="common">Peptostreptococcus magnus</name>
    <dbReference type="NCBI Taxonomy" id="1260"/>
    <lineage>
        <taxon>Bacteria</taxon>
        <taxon>Bacillati</taxon>
        <taxon>Bacillota</taxon>
        <taxon>Tissierellia</taxon>
        <taxon>Tissierellales</taxon>
        <taxon>Peptoniphilaceae</taxon>
        <taxon>Finegoldia</taxon>
    </lineage>
</organism>
<dbReference type="Gene3D" id="2.40.50.140">
    <property type="entry name" value="Nucleic acid-binding proteins"/>
    <property type="match status" value="2"/>
</dbReference>
<dbReference type="InterPro" id="IPR012340">
    <property type="entry name" value="NA-bd_OB-fold"/>
</dbReference>
<dbReference type="GO" id="GO:0003676">
    <property type="term" value="F:nucleic acid binding"/>
    <property type="evidence" value="ECO:0007669"/>
    <property type="project" value="InterPro"/>
</dbReference>
<feature type="domain" description="S1 motif" evidence="2">
    <location>
        <begin position="142"/>
        <end position="203"/>
    </location>
</feature>
<dbReference type="PANTHER" id="PTHR37296">
    <property type="entry name" value="CONSERVED VIRULENCE FACTOR B"/>
    <property type="match status" value="1"/>
</dbReference>
<protein>
    <submittedName>
        <fullName evidence="4">RNA-binding protein</fullName>
    </submittedName>
    <submittedName>
        <fullName evidence="3">S1 RNA-binding domain-containing protein</fullName>
    </submittedName>
</protein>
<proteinExistence type="inferred from homology"/>
<accession>A0A233V5N0</accession>
<dbReference type="InterPro" id="IPR036390">
    <property type="entry name" value="WH_DNA-bd_sf"/>
</dbReference>
<evidence type="ECO:0000259" key="2">
    <source>
        <dbReference type="PROSITE" id="PS50126"/>
    </source>
</evidence>
<reference evidence="5" key="2">
    <citation type="submission" date="2017-04" db="EMBL/GenBank/DDBJ databases">
        <title>Finegoldia magna isolated from orthopedic joint implant-associated infections.</title>
        <authorList>
            <person name="Bjorklund S."/>
            <person name="Bruggemann H."/>
            <person name="Jensen A."/>
            <person name="Hellmark B."/>
            <person name="Soderquist B."/>
        </authorList>
    </citation>
    <scope>NUCLEOTIDE SEQUENCE [LARGE SCALE GENOMIC DNA]</scope>
    <source>
        <strain evidence="5">CCUG 54800</strain>
    </source>
</reference>
<dbReference type="Proteomes" id="UP000730862">
    <property type="component" value="Unassembled WGS sequence"/>
</dbReference>
<dbReference type="SUPFAM" id="SSF46785">
    <property type="entry name" value="Winged helix' DNA-binding domain"/>
    <property type="match status" value="1"/>
</dbReference>
<evidence type="ECO:0000256" key="1">
    <source>
        <dbReference type="PIRNR" id="PIRNR012524"/>
    </source>
</evidence>
<evidence type="ECO:0000313" key="3">
    <source>
        <dbReference type="EMBL" id="MBS5965757.1"/>
    </source>
</evidence>